<dbReference type="Proteomes" id="UP000324896">
    <property type="component" value="Unassembled WGS sequence"/>
</dbReference>
<evidence type="ECO:0000256" key="5">
    <source>
        <dbReference type="ARBA" id="ARBA00023118"/>
    </source>
</evidence>
<dbReference type="PANTHER" id="PTHR11544">
    <property type="entry name" value="COLD SHOCK DOMAIN CONTAINING PROTEINS"/>
    <property type="match status" value="1"/>
</dbReference>
<evidence type="ECO:0000256" key="7">
    <source>
        <dbReference type="RuleBase" id="RU000408"/>
    </source>
</evidence>
<dbReference type="InterPro" id="IPR012340">
    <property type="entry name" value="NA-bd_OB-fold"/>
</dbReference>
<reference evidence="8 9" key="1">
    <citation type="submission" date="2016-10" db="EMBL/GenBank/DDBJ databases">
        <authorList>
            <person name="Varghese N."/>
            <person name="Submissions S."/>
        </authorList>
    </citation>
    <scope>NUCLEOTIDE SEQUENCE [LARGE SCALE GENOMIC DNA]</scope>
    <source>
        <strain evidence="8 9">WG10</strain>
    </source>
</reference>
<dbReference type="PRINTS" id="PR00050">
    <property type="entry name" value="COLDSHOCK"/>
</dbReference>
<dbReference type="OrthoDB" id="1862673at2"/>
<evidence type="ECO:0000313" key="8">
    <source>
        <dbReference type="EMBL" id="SDD13257.1"/>
    </source>
</evidence>
<keyword evidence="4" id="KW-0694">RNA-binding</keyword>
<dbReference type="EMBL" id="FMYT01000028">
    <property type="protein sequence ID" value="SDD13257.1"/>
    <property type="molecule type" value="Genomic_DNA"/>
</dbReference>
<comment type="subcellular location">
    <subcellularLocation>
        <location evidence="7">Cytoplasm</location>
    </subcellularLocation>
</comment>
<sequence length="188" mass="21442">MSDKERGMIKNFNDGRGFGFISRKNGSDVFFHQSNVISNSFNEGDNVEFEITPGDRGPKATKVKVVADPTTEFLKEHVLILEETDYDDFCDTTLEYAEKLKNGELTTSQIRKIYSRIMNADTPRDLKILRPQFAYTAGRSDKAGVKDLMELLDFLVKKMDETSQKQHGNFLQFMEAVVAYRKYVGGDK</sequence>
<dbReference type="AlphaFoldDB" id="A0A1G6SAV6"/>
<evidence type="ECO:0000256" key="2">
    <source>
        <dbReference type="ARBA" id="ARBA00006896"/>
    </source>
</evidence>
<evidence type="ECO:0000256" key="3">
    <source>
        <dbReference type="ARBA" id="ARBA00016118"/>
    </source>
</evidence>
<proteinExistence type="inferred from homology"/>
<dbReference type="InterPro" id="IPR010149">
    <property type="entry name" value="CRISPR-assoc_prot_Csm2_III-A"/>
</dbReference>
<dbReference type="RefSeq" id="WP_073160192.1">
    <property type="nucleotide sequence ID" value="NZ_FMYT01000028.1"/>
</dbReference>
<dbReference type="Pfam" id="PF00313">
    <property type="entry name" value="CSD"/>
    <property type="match status" value="1"/>
</dbReference>
<dbReference type="GO" id="GO:0003723">
    <property type="term" value="F:RNA binding"/>
    <property type="evidence" value="ECO:0007669"/>
    <property type="project" value="UniProtKB-KW"/>
</dbReference>
<dbReference type="GO" id="GO:0005737">
    <property type="term" value="C:cytoplasm"/>
    <property type="evidence" value="ECO:0007669"/>
    <property type="project" value="UniProtKB-SubCell"/>
</dbReference>
<dbReference type="PROSITE" id="PS51857">
    <property type="entry name" value="CSD_2"/>
    <property type="match status" value="1"/>
</dbReference>
<dbReference type="PROSITE" id="PS00352">
    <property type="entry name" value="CSD_1"/>
    <property type="match status" value="1"/>
</dbReference>
<protein>
    <recommendedName>
        <fullName evidence="3">CRISPR system Cms protein Csm2</fullName>
    </recommendedName>
    <alternativeName>
        <fullName evidence="6">CRISPR type III A-associated protein Csm2</fullName>
    </alternativeName>
</protein>
<gene>
    <name evidence="8" type="ORF">SAMN04488597_12818</name>
</gene>
<evidence type="ECO:0000256" key="4">
    <source>
        <dbReference type="ARBA" id="ARBA00022884"/>
    </source>
</evidence>
<dbReference type="Gene3D" id="2.40.50.140">
    <property type="entry name" value="Nucleic acid-binding proteins"/>
    <property type="match status" value="1"/>
</dbReference>
<dbReference type="InterPro" id="IPR019844">
    <property type="entry name" value="CSD_CS"/>
</dbReference>
<comment type="function">
    <text evidence="1">This subunit may be involved in monitoring complementarity of crRNA and target RNA.</text>
</comment>
<evidence type="ECO:0000313" key="9">
    <source>
        <dbReference type="Proteomes" id="UP000324896"/>
    </source>
</evidence>
<dbReference type="GO" id="GO:0051607">
    <property type="term" value="P:defense response to virus"/>
    <property type="evidence" value="ECO:0007669"/>
    <property type="project" value="UniProtKB-KW"/>
</dbReference>
<accession>A0A1G6SAV6</accession>
<dbReference type="Pfam" id="PF03750">
    <property type="entry name" value="Csm2_III-A"/>
    <property type="match status" value="1"/>
</dbReference>
<organism evidence="8 9">
    <name type="scientific">Halanaerobium congolense</name>
    <dbReference type="NCBI Taxonomy" id="54121"/>
    <lineage>
        <taxon>Bacteria</taxon>
        <taxon>Bacillati</taxon>
        <taxon>Bacillota</taxon>
        <taxon>Clostridia</taxon>
        <taxon>Halanaerobiales</taxon>
        <taxon>Halanaerobiaceae</taxon>
        <taxon>Halanaerobium</taxon>
    </lineage>
</organism>
<dbReference type="NCBIfam" id="TIGR01870">
    <property type="entry name" value="cas_TM1810_Csm2"/>
    <property type="match status" value="1"/>
</dbReference>
<name>A0A1G6SAV6_9FIRM</name>
<evidence type="ECO:0000256" key="6">
    <source>
        <dbReference type="ARBA" id="ARBA00031723"/>
    </source>
</evidence>
<dbReference type="InterPro" id="IPR011129">
    <property type="entry name" value="CSD"/>
</dbReference>
<dbReference type="InterPro" id="IPR002059">
    <property type="entry name" value="CSP_DNA-bd"/>
</dbReference>
<evidence type="ECO:0000256" key="1">
    <source>
        <dbReference type="ARBA" id="ARBA00003640"/>
    </source>
</evidence>
<keyword evidence="5" id="KW-0051">Antiviral defense</keyword>
<comment type="similarity">
    <text evidence="2">Belongs to the CRISPR-associated Csm2 family.</text>
</comment>
<dbReference type="SMART" id="SM00357">
    <property type="entry name" value="CSP"/>
    <property type="match status" value="1"/>
</dbReference>
<dbReference type="SUPFAM" id="SSF50249">
    <property type="entry name" value="Nucleic acid-binding proteins"/>
    <property type="match status" value="1"/>
</dbReference>
<dbReference type="InterPro" id="IPR050181">
    <property type="entry name" value="Cold_shock_domain"/>
</dbReference>